<dbReference type="PROSITE" id="PS51257">
    <property type="entry name" value="PROKAR_LIPOPROTEIN"/>
    <property type="match status" value="1"/>
</dbReference>
<dbReference type="PANTHER" id="PTHR30006:SF3">
    <property type="entry name" value="THIAMINE-BINDING PERIPLASMIC PROTEIN"/>
    <property type="match status" value="1"/>
</dbReference>
<dbReference type="Proteomes" id="UP000032633">
    <property type="component" value="Chromosome"/>
</dbReference>
<dbReference type="HOGENOM" id="CLU_026974_8_0_9"/>
<comment type="subcellular location">
    <subcellularLocation>
        <location evidence="1">Periplasm</location>
    </subcellularLocation>
</comment>
<dbReference type="GO" id="GO:0030975">
    <property type="term" value="F:thiamine binding"/>
    <property type="evidence" value="ECO:0007669"/>
    <property type="project" value="TreeGrafter"/>
</dbReference>
<sequence length="349" mass="39520">MVRKWRIALLAMMLGFSLTACGSKTDSASAEQQLTIVDFGGVSSEAAKKALYEPFEKEYNAKITVVSPPDEGKLKAMVESGNVEWDVVSVFPHFVPRFEKEGLLEKLDYSIIDRTDIYPYMVSDYSIARYSYFWNIAYNSDIYQDGNHPRTWSEFWDTAAFPGARGLWKGPEGTLEMALLADGVAPDKLYPLDIARAFNSLDKIKKNVKVWWESGAQPPQLLSTKELTAAAVWNGRVSAAKAQGSKIDNEFNQAIEVFLSWVVPKNAPHKDLAMKFIAYASEPEQQAAFSKLIDYAPSNKKALELLPEDLKQRLGRSEQSKNETVIMDVKYWSENYDSVYDQFNKWLLK</sequence>
<evidence type="ECO:0000256" key="2">
    <source>
        <dbReference type="ARBA" id="ARBA00022448"/>
    </source>
</evidence>
<organism evidence="6 7">
    <name type="scientific">Paenibacillus beijingensis</name>
    <dbReference type="NCBI Taxonomy" id="1126833"/>
    <lineage>
        <taxon>Bacteria</taxon>
        <taxon>Bacillati</taxon>
        <taxon>Bacillota</taxon>
        <taxon>Bacilli</taxon>
        <taxon>Bacillales</taxon>
        <taxon>Paenibacillaceae</taxon>
        <taxon>Paenibacillus</taxon>
    </lineage>
</organism>
<dbReference type="CDD" id="cd13589">
    <property type="entry name" value="PBP2_polyamine_RpCGA009"/>
    <property type="match status" value="1"/>
</dbReference>
<feature type="signal peptide" evidence="5">
    <location>
        <begin position="1"/>
        <end position="22"/>
    </location>
</feature>
<accession>A0A0D5NEJ4</accession>
<dbReference type="EMBL" id="CP011058">
    <property type="protein sequence ID" value="AJY73799.1"/>
    <property type="molecule type" value="Genomic_DNA"/>
</dbReference>
<dbReference type="PANTHER" id="PTHR30006">
    <property type="entry name" value="THIAMINE-BINDING PERIPLASMIC PROTEIN-RELATED"/>
    <property type="match status" value="1"/>
</dbReference>
<protein>
    <submittedName>
        <fullName evidence="6">Polyamine ABC transporter substrate-binding protein</fullName>
    </submittedName>
</protein>
<keyword evidence="7" id="KW-1185">Reference proteome</keyword>
<keyword evidence="3 5" id="KW-0732">Signal</keyword>
<keyword evidence="2" id="KW-0813">Transport</keyword>
<dbReference type="InterPro" id="IPR006059">
    <property type="entry name" value="SBP"/>
</dbReference>
<proteinExistence type="predicted"/>
<keyword evidence="4" id="KW-0574">Periplasm</keyword>
<evidence type="ECO:0000256" key="5">
    <source>
        <dbReference type="SAM" id="SignalP"/>
    </source>
</evidence>
<dbReference type="AlphaFoldDB" id="A0A0D5NEJ4"/>
<dbReference type="RefSeq" id="WP_045669234.1">
    <property type="nucleotide sequence ID" value="NZ_CP011058.1"/>
</dbReference>
<dbReference type="STRING" id="1126833.VN24_03085"/>
<dbReference type="KEGG" id="pbj:VN24_03085"/>
<dbReference type="GO" id="GO:0015888">
    <property type="term" value="P:thiamine transport"/>
    <property type="evidence" value="ECO:0007669"/>
    <property type="project" value="TreeGrafter"/>
</dbReference>
<feature type="chain" id="PRO_5038544613" evidence="5">
    <location>
        <begin position="23"/>
        <end position="349"/>
    </location>
</feature>
<evidence type="ECO:0000256" key="1">
    <source>
        <dbReference type="ARBA" id="ARBA00004418"/>
    </source>
</evidence>
<reference evidence="6 7" key="1">
    <citation type="journal article" date="2015" name="J. Biotechnol.">
        <title>Complete genome sequence of Paenibacillus beijingensis 7188(T) (=DSM 24997(T)), a novel rhizobacterium from jujube garden soil.</title>
        <authorList>
            <person name="Kwak Y."/>
            <person name="Shin J.H."/>
        </authorList>
    </citation>
    <scope>NUCLEOTIDE SEQUENCE [LARGE SCALE GENOMIC DNA]</scope>
    <source>
        <strain evidence="6 7">DSM 24997</strain>
    </source>
</reference>
<evidence type="ECO:0000256" key="4">
    <source>
        <dbReference type="ARBA" id="ARBA00022764"/>
    </source>
</evidence>
<dbReference type="OrthoDB" id="9769319at2"/>
<dbReference type="Pfam" id="PF13416">
    <property type="entry name" value="SBP_bac_8"/>
    <property type="match status" value="1"/>
</dbReference>
<dbReference type="GO" id="GO:0030976">
    <property type="term" value="F:thiamine pyrophosphate binding"/>
    <property type="evidence" value="ECO:0007669"/>
    <property type="project" value="TreeGrafter"/>
</dbReference>
<dbReference type="PATRIC" id="fig|1126833.4.peg.686"/>
<dbReference type="SUPFAM" id="SSF53850">
    <property type="entry name" value="Periplasmic binding protein-like II"/>
    <property type="match status" value="1"/>
</dbReference>
<reference evidence="7" key="2">
    <citation type="submission" date="2015-03" db="EMBL/GenBank/DDBJ databases">
        <title>Genome sequence of Paenibacillus beijingensis strain DSM 24997T.</title>
        <authorList>
            <person name="Kwak Y."/>
            <person name="Shin J.-H."/>
        </authorList>
    </citation>
    <scope>NUCLEOTIDE SEQUENCE [LARGE SCALE GENOMIC DNA]</scope>
    <source>
        <strain evidence="7">DSM 24997</strain>
    </source>
</reference>
<dbReference type="Gene3D" id="3.40.190.10">
    <property type="entry name" value="Periplasmic binding protein-like II"/>
    <property type="match status" value="2"/>
</dbReference>
<name>A0A0D5NEJ4_9BACL</name>
<evidence type="ECO:0000313" key="6">
    <source>
        <dbReference type="EMBL" id="AJY73799.1"/>
    </source>
</evidence>
<gene>
    <name evidence="6" type="ORF">VN24_03085</name>
</gene>
<evidence type="ECO:0000256" key="3">
    <source>
        <dbReference type="ARBA" id="ARBA00022729"/>
    </source>
</evidence>
<evidence type="ECO:0000313" key="7">
    <source>
        <dbReference type="Proteomes" id="UP000032633"/>
    </source>
</evidence>
<dbReference type="GO" id="GO:0030288">
    <property type="term" value="C:outer membrane-bounded periplasmic space"/>
    <property type="evidence" value="ECO:0007669"/>
    <property type="project" value="TreeGrafter"/>
</dbReference>